<reference evidence="2 3" key="1">
    <citation type="submission" date="2024-06" db="EMBL/GenBank/DDBJ databases">
        <title>Sorghum-associated microbial communities from plants grown in Nebraska, USA.</title>
        <authorList>
            <person name="Schachtman D."/>
        </authorList>
    </citation>
    <scope>NUCLEOTIDE SEQUENCE [LARGE SCALE GENOMIC DNA]</scope>
    <source>
        <strain evidence="2 3">2814</strain>
    </source>
</reference>
<evidence type="ECO:0000313" key="2">
    <source>
        <dbReference type="EMBL" id="MET4683094.1"/>
    </source>
</evidence>
<name>A0ABV2R930_9CAUL</name>
<dbReference type="Pfam" id="PF00753">
    <property type="entry name" value="Lactamase_B"/>
    <property type="match status" value="1"/>
</dbReference>
<organism evidence="2 3">
    <name type="scientific">Brevundimonas faecalis</name>
    <dbReference type="NCBI Taxonomy" id="947378"/>
    <lineage>
        <taxon>Bacteria</taxon>
        <taxon>Pseudomonadati</taxon>
        <taxon>Pseudomonadota</taxon>
        <taxon>Alphaproteobacteria</taxon>
        <taxon>Caulobacterales</taxon>
        <taxon>Caulobacteraceae</taxon>
        <taxon>Brevundimonas</taxon>
    </lineage>
</organism>
<dbReference type="GO" id="GO:0008800">
    <property type="term" value="F:beta-lactamase activity"/>
    <property type="evidence" value="ECO:0007669"/>
    <property type="project" value="UniProtKB-EC"/>
</dbReference>
<dbReference type="Proteomes" id="UP001549313">
    <property type="component" value="Unassembled WGS sequence"/>
</dbReference>
<dbReference type="SMART" id="SM00849">
    <property type="entry name" value="Lactamase_B"/>
    <property type="match status" value="1"/>
</dbReference>
<dbReference type="InterPro" id="IPR050855">
    <property type="entry name" value="NDM-1-like"/>
</dbReference>
<dbReference type="EC" id="3.5.2.6" evidence="2"/>
<dbReference type="NCBIfam" id="NF012229">
    <property type="entry name" value="bla_class_B_core"/>
    <property type="match status" value="1"/>
</dbReference>
<protein>
    <submittedName>
        <fullName evidence="2">Metallo-beta-lactamase class B</fullName>
        <ecNumber evidence="2">3.5.2.6</ecNumber>
    </submittedName>
</protein>
<dbReference type="EMBL" id="JBEPTF010000001">
    <property type="protein sequence ID" value="MET4683094.1"/>
    <property type="molecule type" value="Genomic_DNA"/>
</dbReference>
<dbReference type="SUPFAM" id="SSF56281">
    <property type="entry name" value="Metallo-hydrolase/oxidoreductase"/>
    <property type="match status" value="1"/>
</dbReference>
<dbReference type="NCBIfam" id="NF033105">
    <property type="entry name" value="bla_subclass_B3"/>
    <property type="match status" value="1"/>
</dbReference>
<dbReference type="InterPro" id="IPR001279">
    <property type="entry name" value="Metallo-B-lactamas"/>
</dbReference>
<evidence type="ECO:0000259" key="1">
    <source>
        <dbReference type="SMART" id="SM00849"/>
    </source>
</evidence>
<comment type="caution">
    <text evidence="2">The sequence shown here is derived from an EMBL/GenBank/DDBJ whole genome shotgun (WGS) entry which is preliminary data.</text>
</comment>
<dbReference type="InterPro" id="IPR036866">
    <property type="entry name" value="RibonucZ/Hydroxyglut_hydro"/>
</dbReference>
<sequence length="297" mass="30911">MSNGGMTFTPFAAALALMSVGGVVHDDPLTQPIPGNADWVKPQAPLKLYGNTYFVGTGGLSLVLIDTGDGLILIDGALPQTVATTEANIRQLGYRVEDIRYILNTEAHYDHSGGLAALARDSGAEVITSPVGAAALRTGQADAHDPQAASVAAHPPVPNARGIGDGETVRLGDTVVTAVFTPGHTPGSVSWTWKSCEGAACADVVFASSLNAVASGTFTYRAHQDVTATLRASIDRMERLPCDLLISAHPDNSGGDVKIAALQAGATPNPFLDPSACRAYAERARQRLQARLDREAS</sequence>
<keyword evidence="3" id="KW-1185">Reference proteome</keyword>
<evidence type="ECO:0000313" key="3">
    <source>
        <dbReference type="Proteomes" id="UP001549313"/>
    </source>
</evidence>
<accession>A0ABV2R930</accession>
<gene>
    <name evidence="2" type="ORF">ABIE19_001003</name>
</gene>
<dbReference type="PANTHER" id="PTHR42951:SF17">
    <property type="entry name" value="METALLO-BETA-LACTAMASE DOMAIN-CONTAINING PROTEIN"/>
    <property type="match status" value="1"/>
</dbReference>
<proteinExistence type="predicted"/>
<dbReference type="PANTHER" id="PTHR42951">
    <property type="entry name" value="METALLO-BETA-LACTAMASE DOMAIN-CONTAINING"/>
    <property type="match status" value="1"/>
</dbReference>
<feature type="domain" description="Metallo-beta-lactamase" evidence="1">
    <location>
        <begin position="59"/>
        <end position="249"/>
    </location>
</feature>
<dbReference type="Gene3D" id="3.60.15.10">
    <property type="entry name" value="Ribonuclease Z/Hydroxyacylglutathione hydrolase-like"/>
    <property type="match status" value="1"/>
</dbReference>
<keyword evidence="2" id="KW-0378">Hydrolase</keyword>